<dbReference type="KEGG" id="tpty:NCTC11468_01456"/>
<accession>A0A2X5NLD0</accession>
<reference evidence="1 2" key="1">
    <citation type="submission" date="2018-06" db="EMBL/GenBank/DDBJ databases">
        <authorList>
            <consortium name="Pathogen Informatics"/>
            <person name="Doyle S."/>
        </authorList>
    </citation>
    <scope>NUCLEOTIDE SEQUENCE [LARGE SCALE GENOMIC DNA]</scope>
    <source>
        <strain evidence="1 2">NCTC11468</strain>
    </source>
</reference>
<dbReference type="AlphaFoldDB" id="A0A2X5NLD0"/>
<sequence>MSSGYYRLPCPQIIARDPEQHGQQKFPDEVSPATVTVYAAGELPAERRASGRLFSRTGRFYAEKPEKCLPALTVAESVNQKLQQVK</sequence>
<gene>
    <name evidence="1" type="ORF">NCTC11468_01456</name>
</gene>
<dbReference type="EMBL" id="LS483499">
    <property type="protein sequence ID" value="SQK74318.1"/>
    <property type="molecule type" value="Genomic_DNA"/>
</dbReference>
<proteinExistence type="predicted"/>
<name>A0A2X5NLD0_9GAMM</name>
<dbReference type="Proteomes" id="UP000248758">
    <property type="component" value="Chromosome 1"/>
</dbReference>
<evidence type="ECO:0000313" key="2">
    <source>
        <dbReference type="Proteomes" id="UP000248758"/>
    </source>
</evidence>
<protein>
    <submittedName>
        <fullName evidence="1">Uncharacterized protein</fullName>
    </submittedName>
</protein>
<organism evidence="1 2">
    <name type="scientific">Tatumella ptyseos</name>
    <dbReference type="NCBI Taxonomy" id="82987"/>
    <lineage>
        <taxon>Bacteria</taxon>
        <taxon>Pseudomonadati</taxon>
        <taxon>Pseudomonadota</taxon>
        <taxon>Gammaproteobacteria</taxon>
        <taxon>Enterobacterales</taxon>
        <taxon>Erwiniaceae</taxon>
        <taxon>Tatumella</taxon>
    </lineage>
</organism>
<evidence type="ECO:0000313" key="1">
    <source>
        <dbReference type="EMBL" id="SQK74318.1"/>
    </source>
</evidence>